<protein>
    <submittedName>
        <fullName evidence="1">Uncharacterized protein</fullName>
    </submittedName>
</protein>
<sequence length="185" mass="19342">MGKRFRGVAVAAATGFTLASGLVAMSSAALAAEGTAGASASAQDVRDVDWRNTTFPVSEVGGCPPATVTFVDGAGETEDRVYRFAPDSEIVYGDVVGHGGESALLIMQCGPRNSEYSTAVVGVDVDESGRISSLGTAGNKATWEIVPVDVAIWHGDVAVRFEDFGTGEFTNEYYRFVSGEGFVRI</sequence>
<dbReference type="EMBL" id="CP022521">
    <property type="protein sequence ID" value="ASO22894.1"/>
    <property type="molecule type" value="Genomic_DNA"/>
</dbReference>
<proteinExistence type="predicted"/>
<dbReference type="AlphaFoldDB" id="A0A221WAU1"/>
<gene>
    <name evidence="1" type="ORF">AHOG_26445</name>
</gene>
<name>A0A221WAU1_9PSEU</name>
<dbReference type="KEGG" id="ahg:AHOG_26445"/>
<dbReference type="RefSeq" id="WP_093943758.1">
    <property type="nucleotide sequence ID" value="NZ_CP022521.1"/>
</dbReference>
<evidence type="ECO:0000313" key="1">
    <source>
        <dbReference type="EMBL" id="ASO22894.1"/>
    </source>
</evidence>
<organism evidence="1 2">
    <name type="scientific">Actinoalloteichus hoggarensis</name>
    <dbReference type="NCBI Taxonomy" id="1470176"/>
    <lineage>
        <taxon>Bacteria</taxon>
        <taxon>Bacillati</taxon>
        <taxon>Actinomycetota</taxon>
        <taxon>Actinomycetes</taxon>
        <taxon>Pseudonocardiales</taxon>
        <taxon>Pseudonocardiaceae</taxon>
        <taxon>Actinoalloteichus</taxon>
    </lineage>
</organism>
<accession>A0A221WAU1</accession>
<evidence type="ECO:0000313" key="2">
    <source>
        <dbReference type="Proteomes" id="UP000204221"/>
    </source>
</evidence>
<reference evidence="1 2" key="1">
    <citation type="submission" date="2017-07" db="EMBL/GenBank/DDBJ databases">
        <title>Complete genome sequence of Actinoalloteichus hoggarensis DSM 45943, type strain of Actinoalloteichus hoggarensis.</title>
        <authorList>
            <person name="Ruckert C."/>
            <person name="Nouioui I."/>
            <person name="Willmese J."/>
            <person name="van Wezel G."/>
            <person name="Klenk H.-P."/>
            <person name="Kalinowski J."/>
            <person name="Zotchev S.B."/>
        </authorList>
    </citation>
    <scope>NUCLEOTIDE SEQUENCE [LARGE SCALE GENOMIC DNA]</scope>
    <source>
        <strain evidence="1 2">DSM 45943</strain>
    </source>
</reference>
<dbReference type="OrthoDB" id="3697261at2"/>
<dbReference type="Proteomes" id="UP000204221">
    <property type="component" value="Chromosome"/>
</dbReference>
<keyword evidence="2" id="KW-1185">Reference proteome</keyword>